<dbReference type="InterPro" id="IPR036047">
    <property type="entry name" value="F-box-like_dom_sf"/>
</dbReference>
<organism evidence="2 3">
    <name type="scientific">Apiospora phragmitis</name>
    <dbReference type="NCBI Taxonomy" id="2905665"/>
    <lineage>
        <taxon>Eukaryota</taxon>
        <taxon>Fungi</taxon>
        <taxon>Dikarya</taxon>
        <taxon>Ascomycota</taxon>
        <taxon>Pezizomycotina</taxon>
        <taxon>Sordariomycetes</taxon>
        <taxon>Xylariomycetidae</taxon>
        <taxon>Amphisphaeriales</taxon>
        <taxon>Apiosporaceae</taxon>
        <taxon>Apiospora</taxon>
    </lineage>
</organism>
<dbReference type="Proteomes" id="UP001480595">
    <property type="component" value="Unassembled WGS sequence"/>
</dbReference>
<sequence>MNLPLDILEAIALHLPPETAVALGLTCKAALDFFEPKRPLRHSQQKLVLQLLERDHGERCYYCWSATISIATPRTGECRPNSAEACPRRAGDVPTTSGSGTSASTTSSSS</sequence>
<reference evidence="2 3" key="1">
    <citation type="submission" date="2023-01" db="EMBL/GenBank/DDBJ databases">
        <title>Analysis of 21 Apiospora genomes using comparative genomics revels a genus with tremendous synthesis potential of carbohydrate active enzymes and secondary metabolites.</title>
        <authorList>
            <person name="Sorensen T."/>
        </authorList>
    </citation>
    <scope>NUCLEOTIDE SEQUENCE [LARGE SCALE GENOMIC DNA]</scope>
    <source>
        <strain evidence="2 3">CBS 135458</strain>
    </source>
</reference>
<feature type="region of interest" description="Disordered" evidence="1">
    <location>
        <begin position="76"/>
        <end position="110"/>
    </location>
</feature>
<comment type="caution">
    <text evidence="2">The sequence shown here is derived from an EMBL/GenBank/DDBJ whole genome shotgun (WGS) entry which is preliminary data.</text>
</comment>
<keyword evidence="3" id="KW-1185">Reference proteome</keyword>
<protein>
    <recommendedName>
        <fullName evidence="4">F-box domain-containing protein</fullName>
    </recommendedName>
</protein>
<name>A0ABR1VHD8_9PEZI</name>
<evidence type="ECO:0000256" key="1">
    <source>
        <dbReference type="SAM" id="MobiDB-lite"/>
    </source>
</evidence>
<dbReference type="SUPFAM" id="SSF81383">
    <property type="entry name" value="F-box domain"/>
    <property type="match status" value="1"/>
</dbReference>
<evidence type="ECO:0008006" key="4">
    <source>
        <dbReference type="Google" id="ProtNLM"/>
    </source>
</evidence>
<dbReference type="RefSeq" id="XP_066717576.1">
    <property type="nucleotide sequence ID" value="XM_066858307.1"/>
</dbReference>
<evidence type="ECO:0000313" key="2">
    <source>
        <dbReference type="EMBL" id="KAK8070282.1"/>
    </source>
</evidence>
<accession>A0ABR1VHD8</accession>
<dbReference type="EMBL" id="JAQQWL010000006">
    <property type="protein sequence ID" value="KAK8070282.1"/>
    <property type="molecule type" value="Genomic_DNA"/>
</dbReference>
<gene>
    <name evidence="2" type="ORF">PG994_006898</name>
</gene>
<dbReference type="GeneID" id="92091370"/>
<feature type="compositionally biased region" description="Low complexity" evidence="1">
    <location>
        <begin position="95"/>
        <end position="110"/>
    </location>
</feature>
<proteinExistence type="predicted"/>
<evidence type="ECO:0000313" key="3">
    <source>
        <dbReference type="Proteomes" id="UP001480595"/>
    </source>
</evidence>